<evidence type="ECO:0000313" key="10">
    <source>
        <dbReference type="EMBL" id="SDJ40506.1"/>
    </source>
</evidence>
<dbReference type="PROSITE" id="PS52029">
    <property type="entry name" value="LD_TPASE"/>
    <property type="match status" value="1"/>
</dbReference>
<dbReference type="InterPro" id="IPR038063">
    <property type="entry name" value="Transpep_catalytic_dom"/>
</dbReference>
<dbReference type="InterPro" id="IPR005490">
    <property type="entry name" value="LD_TPept_cat_dom"/>
</dbReference>
<comment type="similarity">
    <text evidence="2">Belongs to the YkuD family.</text>
</comment>
<evidence type="ECO:0000256" key="3">
    <source>
        <dbReference type="ARBA" id="ARBA00022679"/>
    </source>
</evidence>
<dbReference type="GO" id="GO:0016740">
    <property type="term" value="F:transferase activity"/>
    <property type="evidence" value="ECO:0007669"/>
    <property type="project" value="UniProtKB-KW"/>
</dbReference>
<dbReference type="InterPro" id="IPR036365">
    <property type="entry name" value="PGBD-like_sf"/>
</dbReference>
<keyword evidence="6 7" id="KW-0961">Cell wall biogenesis/degradation</keyword>
<dbReference type="SUPFAM" id="SSF47090">
    <property type="entry name" value="PGBD-like"/>
    <property type="match status" value="1"/>
</dbReference>
<comment type="caution">
    <text evidence="10">The sequence shown here is derived from an EMBL/GenBank/DDBJ whole genome shotgun (WGS) entry which is preliminary data.</text>
</comment>
<evidence type="ECO:0000256" key="7">
    <source>
        <dbReference type="PROSITE-ProRule" id="PRU01373"/>
    </source>
</evidence>
<keyword evidence="8" id="KW-0732">Signal</keyword>
<accession>A0A3G2D3H0</accession>
<dbReference type="GO" id="GO:0009252">
    <property type="term" value="P:peptidoglycan biosynthetic process"/>
    <property type="evidence" value="ECO:0007669"/>
    <property type="project" value="UniProtKB-UniPathway"/>
</dbReference>
<dbReference type="GO" id="GO:0008360">
    <property type="term" value="P:regulation of cell shape"/>
    <property type="evidence" value="ECO:0007669"/>
    <property type="project" value="UniProtKB-UniRule"/>
</dbReference>
<reference evidence="10 11" key="1">
    <citation type="submission" date="2016-10" db="EMBL/GenBank/DDBJ databases">
        <authorList>
            <person name="Varghese N."/>
            <person name="Submissions S."/>
        </authorList>
    </citation>
    <scope>NUCLEOTIDE SEQUENCE [LARGE SCALE GENOMIC DNA]</scope>
    <source>
        <strain evidence="10 11">PDC82</strain>
    </source>
</reference>
<dbReference type="Gene3D" id="1.10.101.10">
    <property type="entry name" value="PGBD-like superfamily/PGBD"/>
    <property type="match status" value="1"/>
</dbReference>
<evidence type="ECO:0000256" key="5">
    <source>
        <dbReference type="ARBA" id="ARBA00022984"/>
    </source>
</evidence>
<comment type="pathway">
    <text evidence="1 7">Cell wall biogenesis; peptidoglycan biosynthesis.</text>
</comment>
<dbReference type="GO" id="GO:0071555">
    <property type="term" value="P:cell wall organization"/>
    <property type="evidence" value="ECO:0007669"/>
    <property type="project" value="UniProtKB-UniRule"/>
</dbReference>
<sequence length="443" mass="48930">MTKKSVSDSVSRRALLRSAVSVGVAALAAPALAQNALNDLMGSSRRGNWDDQFDANTSRSAVGVVSNNPVLGREAPVYMQQAIMQYQQIVQNGGWPDVPTSQQRLQIGVSDPSVQALRQRLMVSGDLPREAGISSAFDSYVDGALKRFQARHGLPADGVSGEYTTKALNVSAQIRLAQLQTNLVRIQSMSGDLGQRHMMVNIPAAAIEAVENERVVLRNTAVVGRASRPTHVINSKVYEVILNPYWTAPRSIVEKDIVPLMQKDPTYLERNNIRLIDGKGQEVSPTTVDWFAPKAPNLMFRQDPGKINAMSSTKINFHNPNNEYMHDTPQQGLFNKLMRFESSGCVRVQNVRDLTSWLLRDTPGWSRQEMERVIASRVNTPIKLAQEVPVYFVYITAWSAKDGVVQFRDDIYGKDGNAELALNTTAGMEQPAGAVDDDLLPRN</sequence>
<dbReference type="Pfam" id="PF03734">
    <property type="entry name" value="YkuD"/>
    <property type="match status" value="1"/>
</dbReference>
<feature type="active site" description="Nucleophile" evidence="7">
    <location>
        <position position="345"/>
    </location>
</feature>
<keyword evidence="5 7" id="KW-0573">Peptidoglycan synthesis</keyword>
<evidence type="ECO:0000256" key="8">
    <source>
        <dbReference type="SAM" id="SignalP"/>
    </source>
</evidence>
<protein>
    <submittedName>
        <fullName evidence="10">Murein L,D-transpeptidase YcbB/YkuD</fullName>
    </submittedName>
</protein>
<dbReference type="Proteomes" id="UP000198917">
    <property type="component" value="Unassembled WGS sequence"/>
</dbReference>
<evidence type="ECO:0000256" key="4">
    <source>
        <dbReference type="ARBA" id="ARBA00022960"/>
    </source>
</evidence>
<dbReference type="PANTHER" id="PTHR41533">
    <property type="entry name" value="L,D-TRANSPEPTIDASE HI_1667-RELATED"/>
    <property type="match status" value="1"/>
</dbReference>
<evidence type="ECO:0000259" key="9">
    <source>
        <dbReference type="PROSITE" id="PS52029"/>
    </source>
</evidence>
<dbReference type="Gene3D" id="2.40.440.10">
    <property type="entry name" value="L,D-transpeptidase catalytic domain-like"/>
    <property type="match status" value="1"/>
</dbReference>
<feature type="chain" id="PRO_5041075918" evidence="8">
    <location>
        <begin position="34"/>
        <end position="443"/>
    </location>
</feature>
<dbReference type="SMR" id="A0A3G2D3H0"/>
<feature type="domain" description="L,D-TPase catalytic" evidence="9">
    <location>
        <begin position="196"/>
        <end position="376"/>
    </location>
</feature>
<dbReference type="AlphaFoldDB" id="A0A3G2D3H0"/>
<dbReference type="InterPro" id="IPR006311">
    <property type="entry name" value="TAT_signal"/>
</dbReference>
<evidence type="ECO:0000256" key="6">
    <source>
        <dbReference type="ARBA" id="ARBA00023316"/>
    </source>
</evidence>
<evidence type="ECO:0000256" key="2">
    <source>
        <dbReference type="ARBA" id="ARBA00005992"/>
    </source>
</evidence>
<dbReference type="PROSITE" id="PS51318">
    <property type="entry name" value="TAT"/>
    <property type="match status" value="1"/>
</dbReference>
<dbReference type="UniPathway" id="UPA00219"/>
<proteinExistence type="inferred from homology"/>
<dbReference type="OMA" id="RFTIPNT"/>
<dbReference type="SUPFAM" id="SSF141523">
    <property type="entry name" value="L,D-transpeptidase catalytic domain-like"/>
    <property type="match status" value="1"/>
</dbReference>
<evidence type="ECO:0000313" key="11">
    <source>
        <dbReference type="Proteomes" id="UP000198917"/>
    </source>
</evidence>
<evidence type="ECO:0000256" key="1">
    <source>
        <dbReference type="ARBA" id="ARBA00004752"/>
    </source>
</evidence>
<dbReference type="GO" id="GO:0004180">
    <property type="term" value="F:carboxypeptidase activity"/>
    <property type="evidence" value="ECO:0007669"/>
    <property type="project" value="UniProtKB-ARBA"/>
</dbReference>
<dbReference type="InterPro" id="IPR002477">
    <property type="entry name" value="Peptidoglycan-bd-like"/>
</dbReference>
<dbReference type="RefSeq" id="WP_006312830.1">
    <property type="nucleotide sequence ID" value="NZ_CAKKLR010000002.1"/>
</dbReference>
<dbReference type="EMBL" id="FNEW01000001">
    <property type="protein sequence ID" value="SDJ40506.1"/>
    <property type="molecule type" value="Genomic_DNA"/>
</dbReference>
<gene>
    <name evidence="10" type="ORF">SAMN05428983_1530</name>
</gene>
<dbReference type="Pfam" id="PF01471">
    <property type="entry name" value="PG_binding_1"/>
    <property type="match status" value="1"/>
</dbReference>
<feature type="active site" description="Proton donor/acceptor" evidence="7">
    <location>
        <position position="326"/>
    </location>
</feature>
<dbReference type="CDD" id="cd16913">
    <property type="entry name" value="YkuD_like"/>
    <property type="match status" value="1"/>
</dbReference>
<dbReference type="InterPro" id="IPR036366">
    <property type="entry name" value="PGBDSf"/>
</dbReference>
<dbReference type="PANTHER" id="PTHR41533:SF1">
    <property type="entry name" value="L,D-TRANSPEPTIDASE YCBB-RELATED"/>
    <property type="match status" value="1"/>
</dbReference>
<name>A0A3G2D3H0_9HYPH</name>
<dbReference type="GeneID" id="1133202"/>
<organism evidence="10 11">
    <name type="scientific">Agrobacterium fabrum</name>
    <dbReference type="NCBI Taxonomy" id="1176649"/>
    <lineage>
        <taxon>Bacteria</taxon>
        <taxon>Pseudomonadati</taxon>
        <taxon>Pseudomonadota</taxon>
        <taxon>Alphaproteobacteria</taxon>
        <taxon>Hyphomicrobiales</taxon>
        <taxon>Rhizobiaceae</taxon>
        <taxon>Rhizobium/Agrobacterium group</taxon>
        <taxon>Agrobacterium</taxon>
        <taxon>Agrobacterium tumefaciens complex</taxon>
    </lineage>
</organism>
<keyword evidence="4 7" id="KW-0133">Cell shape</keyword>
<keyword evidence="3" id="KW-0808">Transferase</keyword>
<dbReference type="InterPro" id="IPR052905">
    <property type="entry name" value="LD-transpeptidase_YkuD-like"/>
</dbReference>
<feature type="signal peptide" evidence="8">
    <location>
        <begin position="1"/>
        <end position="33"/>
    </location>
</feature>